<protein>
    <recommendedName>
        <fullName evidence="3">ubiquitinyl hydrolase 1</fullName>
        <ecNumber evidence="3">3.4.19.12</ecNumber>
    </recommendedName>
</protein>
<dbReference type="InterPro" id="IPR018200">
    <property type="entry name" value="USP_CS"/>
</dbReference>
<keyword evidence="4" id="KW-0645">Protease</keyword>
<dbReference type="GO" id="GO:0005829">
    <property type="term" value="C:cytosol"/>
    <property type="evidence" value="ECO:0007669"/>
    <property type="project" value="TreeGrafter"/>
</dbReference>
<keyword evidence="12" id="KW-1185">Reference proteome</keyword>
<dbReference type="InterPro" id="IPR050164">
    <property type="entry name" value="Peptidase_C19"/>
</dbReference>
<dbReference type="Pfam" id="PF00443">
    <property type="entry name" value="UCH"/>
    <property type="match status" value="1"/>
</dbReference>
<feature type="region of interest" description="Disordered" evidence="8">
    <location>
        <begin position="494"/>
        <end position="518"/>
    </location>
</feature>
<evidence type="ECO:0000256" key="9">
    <source>
        <dbReference type="SAM" id="Phobius"/>
    </source>
</evidence>
<keyword evidence="9" id="KW-0812">Transmembrane</keyword>
<feature type="transmembrane region" description="Helical" evidence="9">
    <location>
        <begin position="6"/>
        <end position="32"/>
    </location>
</feature>
<dbReference type="InterPro" id="IPR001394">
    <property type="entry name" value="Peptidase_C19_UCH"/>
</dbReference>
<dbReference type="GO" id="GO:0005634">
    <property type="term" value="C:nucleus"/>
    <property type="evidence" value="ECO:0007669"/>
    <property type="project" value="TreeGrafter"/>
</dbReference>
<evidence type="ECO:0000256" key="8">
    <source>
        <dbReference type="SAM" id="MobiDB-lite"/>
    </source>
</evidence>
<dbReference type="PROSITE" id="PS50235">
    <property type="entry name" value="USP_3"/>
    <property type="match status" value="1"/>
</dbReference>
<evidence type="ECO:0000256" key="5">
    <source>
        <dbReference type="ARBA" id="ARBA00022786"/>
    </source>
</evidence>
<evidence type="ECO:0000256" key="2">
    <source>
        <dbReference type="ARBA" id="ARBA00009085"/>
    </source>
</evidence>
<dbReference type="EC" id="3.4.19.12" evidence="3"/>
<keyword evidence="7" id="KW-0788">Thiol protease</keyword>
<accession>A0A210QWR2</accession>
<evidence type="ECO:0000313" key="11">
    <source>
        <dbReference type="EMBL" id="OWF53153.1"/>
    </source>
</evidence>
<keyword evidence="6 11" id="KW-0378">Hydrolase</keyword>
<evidence type="ECO:0000256" key="7">
    <source>
        <dbReference type="ARBA" id="ARBA00022807"/>
    </source>
</evidence>
<evidence type="ECO:0000256" key="4">
    <source>
        <dbReference type="ARBA" id="ARBA00022670"/>
    </source>
</evidence>
<dbReference type="PANTHER" id="PTHR24006">
    <property type="entry name" value="UBIQUITIN CARBOXYL-TERMINAL HYDROLASE"/>
    <property type="match status" value="1"/>
</dbReference>
<reference evidence="11 12" key="1">
    <citation type="journal article" date="2017" name="Nat. Ecol. Evol.">
        <title>Scallop genome provides insights into evolution of bilaterian karyotype and development.</title>
        <authorList>
            <person name="Wang S."/>
            <person name="Zhang J."/>
            <person name="Jiao W."/>
            <person name="Li J."/>
            <person name="Xun X."/>
            <person name="Sun Y."/>
            <person name="Guo X."/>
            <person name="Huan P."/>
            <person name="Dong B."/>
            <person name="Zhang L."/>
            <person name="Hu X."/>
            <person name="Sun X."/>
            <person name="Wang J."/>
            <person name="Zhao C."/>
            <person name="Wang Y."/>
            <person name="Wang D."/>
            <person name="Huang X."/>
            <person name="Wang R."/>
            <person name="Lv J."/>
            <person name="Li Y."/>
            <person name="Zhang Z."/>
            <person name="Liu B."/>
            <person name="Lu W."/>
            <person name="Hui Y."/>
            <person name="Liang J."/>
            <person name="Zhou Z."/>
            <person name="Hou R."/>
            <person name="Li X."/>
            <person name="Liu Y."/>
            <person name="Li H."/>
            <person name="Ning X."/>
            <person name="Lin Y."/>
            <person name="Zhao L."/>
            <person name="Xing Q."/>
            <person name="Dou J."/>
            <person name="Li Y."/>
            <person name="Mao J."/>
            <person name="Guo H."/>
            <person name="Dou H."/>
            <person name="Li T."/>
            <person name="Mu C."/>
            <person name="Jiang W."/>
            <person name="Fu Q."/>
            <person name="Fu X."/>
            <person name="Miao Y."/>
            <person name="Liu J."/>
            <person name="Yu Q."/>
            <person name="Li R."/>
            <person name="Liao H."/>
            <person name="Li X."/>
            <person name="Kong Y."/>
            <person name="Jiang Z."/>
            <person name="Chourrout D."/>
            <person name="Li R."/>
            <person name="Bao Z."/>
        </authorList>
    </citation>
    <scope>NUCLEOTIDE SEQUENCE [LARGE SCALE GENOMIC DNA]</scope>
    <source>
        <strain evidence="11 12">PY_sf001</strain>
    </source>
</reference>
<dbReference type="Gene3D" id="3.90.70.10">
    <property type="entry name" value="Cysteine proteinases"/>
    <property type="match status" value="1"/>
</dbReference>
<dbReference type="GO" id="GO:0016579">
    <property type="term" value="P:protein deubiquitination"/>
    <property type="evidence" value="ECO:0007669"/>
    <property type="project" value="InterPro"/>
</dbReference>
<dbReference type="InterPro" id="IPR038765">
    <property type="entry name" value="Papain-like_cys_pep_sf"/>
</dbReference>
<dbReference type="OrthoDB" id="6151999at2759"/>
<organism evidence="11 12">
    <name type="scientific">Mizuhopecten yessoensis</name>
    <name type="common">Japanese scallop</name>
    <name type="synonym">Patinopecten yessoensis</name>
    <dbReference type="NCBI Taxonomy" id="6573"/>
    <lineage>
        <taxon>Eukaryota</taxon>
        <taxon>Metazoa</taxon>
        <taxon>Spiralia</taxon>
        <taxon>Lophotrochozoa</taxon>
        <taxon>Mollusca</taxon>
        <taxon>Bivalvia</taxon>
        <taxon>Autobranchia</taxon>
        <taxon>Pteriomorphia</taxon>
        <taxon>Pectinida</taxon>
        <taxon>Pectinoidea</taxon>
        <taxon>Pectinidae</taxon>
        <taxon>Mizuhopecten</taxon>
    </lineage>
</organism>
<dbReference type="PROSITE" id="PS00973">
    <property type="entry name" value="USP_2"/>
    <property type="match status" value="1"/>
</dbReference>
<dbReference type="GO" id="GO:0004843">
    <property type="term" value="F:cysteine-type deubiquitinase activity"/>
    <property type="evidence" value="ECO:0007669"/>
    <property type="project" value="UniProtKB-EC"/>
</dbReference>
<comment type="caution">
    <text evidence="11">The sequence shown here is derived from an EMBL/GenBank/DDBJ whole genome shotgun (WGS) entry which is preliminary data.</text>
</comment>
<gene>
    <name evidence="11" type="ORF">KP79_PYT07004</name>
</gene>
<comment type="similarity">
    <text evidence="2">Belongs to the peptidase C19 family.</text>
</comment>
<dbReference type="EMBL" id="NEDP02001496">
    <property type="protein sequence ID" value="OWF53153.1"/>
    <property type="molecule type" value="Genomic_DNA"/>
</dbReference>
<feature type="domain" description="USP" evidence="10">
    <location>
        <begin position="74"/>
        <end position="567"/>
    </location>
</feature>
<comment type="catalytic activity">
    <reaction evidence="1">
        <text>Thiol-dependent hydrolysis of ester, thioester, amide, peptide and isopeptide bonds formed by the C-terminal Gly of ubiquitin (a 76-residue protein attached to proteins as an intracellular targeting signal).</text>
        <dbReference type="EC" id="3.4.19.12"/>
    </reaction>
</comment>
<evidence type="ECO:0000256" key="3">
    <source>
        <dbReference type="ARBA" id="ARBA00012759"/>
    </source>
</evidence>
<evidence type="ECO:0000256" key="6">
    <source>
        <dbReference type="ARBA" id="ARBA00022801"/>
    </source>
</evidence>
<evidence type="ECO:0000256" key="1">
    <source>
        <dbReference type="ARBA" id="ARBA00000707"/>
    </source>
</evidence>
<feature type="compositionally biased region" description="Basic and acidic residues" evidence="8">
    <location>
        <begin position="494"/>
        <end position="512"/>
    </location>
</feature>
<dbReference type="SUPFAM" id="SSF54001">
    <property type="entry name" value="Cysteine proteinases"/>
    <property type="match status" value="1"/>
</dbReference>
<name>A0A210QWR2_MIZYE</name>
<keyword evidence="9" id="KW-1133">Transmembrane helix</keyword>
<evidence type="ECO:0000259" key="10">
    <source>
        <dbReference type="PROSITE" id="PS50235"/>
    </source>
</evidence>
<dbReference type="AlphaFoldDB" id="A0A210QWR2"/>
<proteinExistence type="inferred from homology"/>
<dbReference type="PANTHER" id="PTHR24006:SF888">
    <property type="entry name" value="UBIQUITIN CARBOXYL-TERMINAL HYDROLASE 30"/>
    <property type="match status" value="1"/>
</dbReference>
<evidence type="ECO:0000313" key="12">
    <source>
        <dbReference type="Proteomes" id="UP000242188"/>
    </source>
</evidence>
<dbReference type="GO" id="GO:0006508">
    <property type="term" value="P:proteolysis"/>
    <property type="evidence" value="ECO:0007669"/>
    <property type="project" value="UniProtKB-KW"/>
</dbReference>
<dbReference type="InterPro" id="IPR028889">
    <property type="entry name" value="USP"/>
</dbReference>
<keyword evidence="5" id="KW-0833">Ubl conjugation pathway</keyword>
<sequence length="567" mass="64087">MSSQALVIHVGCIAGGVIVVVILILGILYILYMRAKSRRKRKHDVQPSDDEETGTPAKRRCIRNTILDFADEPKGLPNLGETCYMNSMLQCLAWSPCLRAQLEDQIKKQQTYPNKGNRVAKTLLNVLESYHDDSSDNEADDDDCFSWCYPTETKSMRNNIYAFLKSISETNGRFGDGVQEDTFEFYNILLSTLQDEALENIRRPLQDDTYDEHIMRHCGASRLFGGKFLMTYCYEACGHVDTVFQPFTSLSIPVTKNPDGLSNSAVTLTVNDSDGNSAYYVSSGIGGKYGSLSDQNQLLKEKMDVDSTNRIEVKSSNISKPPESKLFSGLSLAKGNMDVIQTGVEWGLEKLTETETMEASEVSCRICKDGNVGVLYKKLQVISLPPVLVLQINRFNQRDRDVYKVNDQVSYPKFLDMTRFCSVSMEQVSGASGKLTPGESYSLFGVVNHQGSMKGGHYFAYIKTTHRNVNSIQNQLQKHEWKDPEKMASSIRTQLEDTWHEERRKESDDSNLKSRNRMHSGEDQHCFVDMDGDSDTWFGVSDSSVKRINEDTVMQSEQAYILMYERV</sequence>
<keyword evidence="9" id="KW-0472">Membrane</keyword>
<dbReference type="Proteomes" id="UP000242188">
    <property type="component" value="Unassembled WGS sequence"/>
</dbReference>